<proteinExistence type="predicted"/>
<dbReference type="AlphaFoldDB" id="A0A6J4N0H0"/>
<accession>A0A6J4N0H0</accession>
<gene>
    <name evidence="1" type="ORF">AVDCRST_MAG68-5535</name>
</gene>
<evidence type="ECO:0000313" key="1">
    <source>
        <dbReference type="EMBL" id="CAA9371197.1"/>
    </source>
</evidence>
<dbReference type="EMBL" id="CADCTW010000246">
    <property type="protein sequence ID" value="CAA9371197.1"/>
    <property type="molecule type" value="Genomic_DNA"/>
</dbReference>
<protein>
    <submittedName>
        <fullName evidence="1">Uncharacterized protein</fullName>
    </submittedName>
</protein>
<feature type="non-terminal residue" evidence="1">
    <location>
        <position position="91"/>
    </location>
</feature>
<sequence length="91" mass="9111">MPHDTLDLLGDGSLGLRVQPQLRGAAEAWIYPLPDPAGAPPRALIELSPGDPPEPPAGPLTLRGSHVAGWVEGGHAVLAGGLVGGTVDLGA</sequence>
<name>A0A6J4N0H0_9BACT</name>
<organism evidence="1">
    <name type="scientific">uncultured Gemmatimonadota bacterium</name>
    <dbReference type="NCBI Taxonomy" id="203437"/>
    <lineage>
        <taxon>Bacteria</taxon>
        <taxon>Pseudomonadati</taxon>
        <taxon>Gemmatimonadota</taxon>
        <taxon>environmental samples</taxon>
    </lineage>
</organism>
<reference evidence="1" key="1">
    <citation type="submission" date="2020-02" db="EMBL/GenBank/DDBJ databases">
        <authorList>
            <person name="Meier V. D."/>
        </authorList>
    </citation>
    <scope>NUCLEOTIDE SEQUENCE</scope>
    <source>
        <strain evidence="1">AVDCRST_MAG68</strain>
    </source>
</reference>